<keyword evidence="3" id="KW-1185">Reference proteome</keyword>
<dbReference type="Gene3D" id="1.10.287.1080">
    <property type="entry name" value="MazG-like"/>
    <property type="match status" value="1"/>
</dbReference>
<proteinExistence type="predicted"/>
<organism evidence="2 3">
    <name type="scientific">Aeromicrobium halocynthiae</name>
    <dbReference type="NCBI Taxonomy" id="560557"/>
    <lineage>
        <taxon>Bacteria</taxon>
        <taxon>Bacillati</taxon>
        <taxon>Actinomycetota</taxon>
        <taxon>Actinomycetes</taxon>
        <taxon>Propionibacteriales</taxon>
        <taxon>Nocardioidaceae</taxon>
        <taxon>Aeromicrobium</taxon>
    </lineage>
</organism>
<dbReference type="SUPFAM" id="SSF101386">
    <property type="entry name" value="all-alpha NTP pyrophosphatases"/>
    <property type="match status" value="1"/>
</dbReference>
<evidence type="ECO:0000313" key="3">
    <source>
        <dbReference type="Proteomes" id="UP001501480"/>
    </source>
</evidence>
<comment type="caution">
    <text evidence="2">The sequence shown here is derived from an EMBL/GenBank/DDBJ whole genome shotgun (WGS) entry which is preliminary data.</text>
</comment>
<dbReference type="Pfam" id="PF03819">
    <property type="entry name" value="MazG"/>
    <property type="match status" value="1"/>
</dbReference>
<dbReference type="InterPro" id="IPR048015">
    <property type="entry name" value="NTP-PPase_MazG-like_N"/>
</dbReference>
<feature type="domain" description="NTP pyrophosphohydrolase MazG-like" evidence="1">
    <location>
        <begin position="114"/>
        <end position="187"/>
    </location>
</feature>
<protein>
    <submittedName>
        <fullName evidence="2">Nucleoside triphosphate pyrophosphohydrolase</fullName>
    </submittedName>
</protein>
<accession>A0ABN2VYH8</accession>
<sequence>MRVLVLSPRVAPGLLSAEAWDLVRSGVEVVSTHDDPHVRAIAAAGVPVRQVGAVPEPTEDVVWIAPPGDTSWTGLVAGPADVVHGSLELPGSHLLDVVAVMGRLRRECAWTRQQTHASLTRYLLEEAHEVLEALDAGDPDLLRDELGDLLMQVVFHAAIAADGDAFDVDDVADAIAAKLVRRNPHVFGSGSARTPEEIDAAWQAVKAQEAPRSHPLDGVPAALPALALAVKALDRADDLDTTGEDVGSRLLALAAEARDQGIDPEVALRRAVRERLGER</sequence>
<dbReference type="InterPro" id="IPR011551">
    <property type="entry name" value="NTP_PyrPHydrolase_MazG"/>
</dbReference>
<dbReference type="InterPro" id="IPR004518">
    <property type="entry name" value="MazG-like_dom"/>
</dbReference>
<dbReference type="CDD" id="cd11528">
    <property type="entry name" value="NTP-PPase_MazG_Nterm"/>
    <property type="match status" value="1"/>
</dbReference>
<evidence type="ECO:0000313" key="2">
    <source>
        <dbReference type="EMBL" id="GAA2077618.1"/>
    </source>
</evidence>
<dbReference type="EMBL" id="BAAAPY010000005">
    <property type="protein sequence ID" value="GAA2077618.1"/>
    <property type="molecule type" value="Genomic_DNA"/>
</dbReference>
<name>A0ABN2VYH8_9ACTN</name>
<dbReference type="Proteomes" id="UP001501480">
    <property type="component" value="Unassembled WGS sequence"/>
</dbReference>
<reference evidence="2 3" key="1">
    <citation type="journal article" date="2019" name="Int. J. Syst. Evol. Microbiol.">
        <title>The Global Catalogue of Microorganisms (GCM) 10K type strain sequencing project: providing services to taxonomists for standard genome sequencing and annotation.</title>
        <authorList>
            <consortium name="The Broad Institute Genomics Platform"/>
            <consortium name="The Broad Institute Genome Sequencing Center for Infectious Disease"/>
            <person name="Wu L."/>
            <person name="Ma J."/>
        </authorList>
    </citation>
    <scope>NUCLEOTIDE SEQUENCE [LARGE SCALE GENOMIC DNA]</scope>
    <source>
        <strain evidence="2 3">JCM 15749</strain>
    </source>
</reference>
<dbReference type="RefSeq" id="WP_344326886.1">
    <property type="nucleotide sequence ID" value="NZ_BAAAPY010000005.1"/>
</dbReference>
<evidence type="ECO:0000259" key="1">
    <source>
        <dbReference type="Pfam" id="PF03819"/>
    </source>
</evidence>
<gene>
    <name evidence="2" type="ORF">GCM10009821_16560</name>
</gene>
<dbReference type="PANTHER" id="PTHR30522">
    <property type="entry name" value="NUCLEOSIDE TRIPHOSPHATE PYROPHOSPHOHYDROLASE"/>
    <property type="match status" value="1"/>
</dbReference>
<dbReference type="PANTHER" id="PTHR30522:SF0">
    <property type="entry name" value="NUCLEOSIDE TRIPHOSPHATE PYROPHOSPHOHYDROLASE"/>
    <property type="match status" value="1"/>
</dbReference>